<evidence type="ECO:0000313" key="3">
    <source>
        <dbReference type="Proteomes" id="UP001644750"/>
    </source>
</evidence>
<organism evidence="2 3">
    <name type="scientific">Anaerostipes hadrus</name>
    <dbReference type="NCBI Taxonomy" id="649756"/>
    <lineage>
        <taxon>Bacteria</taxon>
        <taxon>Bacillati</taxon>
        <taxon>Bacillota</taxon>
        <taxon>Clostridia</taxon>
        <taxon>Lachnospirales</taxon>
        <taxon>Lachnospiraceae</taxon>
        <taxon>Anaerostipes</taxon>
    </lineage>
</organism>
<feature type="transmembrane region" description="Helical" evidence="1">
    <location>
        <begin position="20"/>
        <end position="39"/>
    </location>
</feature>
<dbReference type="Proteomes" id="UP001644750">
    <property type="component" value="Unassembled WGS sequence"/>
</dbReference>
<name>A0ABX2HZX4_ANAHA</name>
<evidence type="ECO:0000256" key="1">
    <source>
        <dbReference type="SAM" id="Phobius"/>
    </source>
</evidence>
<evidence type="ECO:0000313" key="2">
    <source>
        <dbReference type="EMBL" id="NSJ79437.1"/>
    </source>
</evidence>
<accession>A0ABX2HZX4</accession>
<dbReference type="EMBL" id="JAAITB010000014">
    <property type="protein sequence ID" value="NSJ79437.1"/>
    <property type="molecule type" value="Genomic_DNA"/>
</dbReference>
<keyword evidence="1" id="KW-1133">Transmembrane helix</keyword>
<keyword evidence="1" id="KW-0472">Membrane</keyword>
<keyword evidence="1" id="KW-0812">Transmembrane</keyword>
<gene>
    <name evidence="2" type="ORF">G5A72_07555</name>
</gene>
<comment type="caution">
    <text evidence="2">The sequence shown here is derived from an EMBL/GenBank/DDBJ whole genome shotgun (WGS) entry which is preliminary data.</text>
</comment>
<reference evidence="2 3" key="1">
    <citation type="journal article" date="2020" name="Cell Host Microbe">
        <title>Functional and Genomic Variation between Human-Derived Isolates of Lachnospiraceae Reveals Inter- and Intra-Species Diversity.</title>
        <authorList>
            <person name="Sorbara M.T."/>
            <person name="Littmann E.R."/>
            <person name="Fontana E."/>
            <person name="Moody T.U."/>
            <person name="Kohout C.E."/>
            <person name="Gjonbalaj M."/>
            <person name="Eaton V."/>
            <person name="Seok R."/>
            <person name="Leiner I.M."/>
            <person name="Pamer E.G."/>
        </authorList>
    </citation>
    <scope>NUCLEOTIDE SEQUENCE [LARGE SCALE GENOMIC DNA]</scope>
    <source>
        <strain evidence="2 3">MSK.14.57</strain>
    </source>
</reference>
<feature type="transmembrane region" description="Helical" evidence="1">
    <location>
        <begin position="51"/>
        <end position="72"/>
    </location>
</feature>
<protein>
    <submittedName>
        <fullName evidence="2">Uncharacterized protein</fullName>
    </submittedName>
</protein>
<keyword evidence="3" id="KW-1185">Reference proteome</keyword>
<proteinExistence type="predicted"/>
<sequence length="78" mass="9265">MLLFKRKEQKDEKKLRLKTFRKNIIQLVIFLGIVTVLSSSQKYIPYTRQEIIVQDIVLFLLYLVLSIVIDIINEKKQG</sequence>